<comment type="catalytic activity">
    <reaction evidence="10">
        <text>L-seryl-[protein] + ATP = O-phospho-L-seryl-[protein] + ADP + H(+)</text>
        <dbReference type="Rhea" id="RHEA:17989"/>
        <dbReference type="Rhea" id="RHEA-COMP:9863"/>
        <dbReference type="Rhea" id="RHEA-COMP:11604"/>
        <dbReference type="ChEBI" id="CHEBI:15378"/>
        <dbReference type="ChEBI" id="CHEBI:29999"/>
        <dbReference type="ChEBI" id="CHEBI:30616"/>
        <dbReference type="ChEBI" id="CHEBI:83421"/>
        <dbReference type="ChEBI" id="CHEBI:456216"/>
        <dbReference type="EC" id="2.7.11.1"/>
    </reaction>
</comment>
<proteinExistence type="inferred from homology"/>
<feature type="compositionally biased region" description="Basic and acidic residues" evidence="13">
    <location>
        <begin position="518"/>
        <end position="548"/>
    </location>
</feature>
<organism evidence="15 17">
    <name type="scientific">Pundamilia nyererei</name>
    <dbReference type="NCBI Taxonomy" id="303518"/>
    <lineage>
        <taxon>Eukaryota</taxon>
        <taxon>Metazoa</taxon>
        <taxon>Chordata</taxon>
        <taxon>Craniata</taxon>
        <taxon>Vertebrata</taxon>
        <taxon>Euteleostomi</taxon>
        <taxon>Actinopterygii</taxon>
        <taxon>Neopterygii</taxon>
        <taxon>Teleostei</taxon>
        <taxon>Neoteleostei</taxon>
        <taxon>Acanthomorphata</taxon>
        <taxon>Ovalentaria</taxon>
        <taxon>Cichlomorphae</taxon>
        <taxon>Cichliformes</taxon>
        <taxon>Cichlidae</taxon>
        <taxon>African cichlids</taxon>
        <taxon>Pseudocrenilabrinae</taxon>
        <taxon>Haplochromini</taxon>
        <taxon>Pundamilia</taxon>
    </lineage>
</organism>
<dbReference type="PROSITE" id="PS00108">
    <property type="entry name" value="PROTEIN_KINASE_ST"/>
    <property type="match status" value="1"/>
</dbReference>
<dbReference type="InterPro" id="IPR000719">
    <property type="entry name" value="Prot_kinase_dom"/>
</dbReference>
<dbReference type="Proteomes" id="UP000695023">
    <property type="component" value="Unplaced"/>
</dbReference>
<dbReference type="PROSITE" id="PS00107">
    <property type="entry name" value="PROTEIN_KINASE_ATP"/>
    <property type="match status" value="1"/>
</dbReference>
<keyword evidence="8 11" id="KW-0067">ATP-binding</keyword>
<evidence type="ECO:0000256" key="4">
    <source>
        <dbReference type="ARBA" id="ARBA00022553"/>
    </source>
</evidence>
<dbReference type="InterPro" id="IPR022165">
    <property type="entry name" value="PKK"/>
</dbReference>
<dbReference type="AlphaFoldDB" id="A0A9Y3RXK6"/>
<evidence type="ECO:0000256" key="8">
    <source>
        <dbReference type="ARBA" id="ARBA00022840"/>
    </source>
</evidence>
<feature type="compositionally biased region" description="Acidic residues" evidence="13">
    <location>
        <begin position="455"/>
        <end position="469"/>
    </location>
</feature>
<dbReference type="EC" id="2.7.11.1" evidence="2"/>
<dbReference type="Pfam" id="PF00069">
    <property type="entry name" value="Pkinase"/>
    <property type="match status" value="1"/>
</dbReference>
<keyword evidence="4" id="KW-0597">Phosphoprotein</keyword>
<feature type="region of interest" description="Disordered" evidence="13">
    <location>
        <begin position="573"/>
        <end position="592"/>
    </location>
</feature>
<dbReference type="InterPro" id="IPR051585">
    <property type="entry name" value="STE20_Ser/Thr_Kinases"/>
</dbReference>
<dbReference type="FunFam" id="3.30.200.20:FF:000120">
    <property type="entry name" value="STE20-like serine/threonine-protein kinase"/>
    <property type="match status" value="1"/>
</dbReference>
<evidence type="ECO:0000313" key="16">
    <source>
        <dbReference type="RefSeq" id="XP_005750198.1"/>
    </source>
</evidence>
<feature type="domain" description="Protein kinase" evidence="14">
    <location>
        <begin position="34"/>
        <end position="292"/>
    </location>
</feature>
<evidence type="ECO:0000259" key="14">
    <source>
        <dbReference type="PROSITE" id="PS50011"/>
    </source>
</evidence>
<comment type="catalytic activity">
    <reaction evidence="9">
        <text>L-threonyl-[protein] + ATP = O-phospho-L-threonyl-[protein] + ADP + H(+)</text>
        <dbReference type="Rhea" id="RHEA:46608"/>
        <dbReference type="Rhea" id="RHEA-COMP:11060"/>
        <dbReference type="Rhea" id="RHEA-COMP:11605"/>
        <dbReference type="ChEBI" id="CHEBI:15378"/>
        <dbReference type="ChEBI" id="CHEBI:30013"/>
        <dbReference type="ChEBI" id="CHEBI:30616"/>
        <dbReference type="ChEBI" id="CHEBI:61977"/>
        <dbReference type="ChEBI" id="CHEBI:456216"/>
        <dbReference type="EC" id="2.7.11.1"/>
    </reaction>
</comment>
<evidence type="ECO:0000256" key="10">
    <source>
        <dbReference type="ARBA" id="ARBA00048679"/>
    </source>
</evidence>
<evidence type="ECO:0000256" key="7">
    <source>
        <dbReference type="ARBA" id="ARBA00022777"/>
    </source>
</evidence>
<dbReference type="PROSITE" id="PS50011">
    <property type="entry name" value="PROTEIN_KINASE_DOM"/>
    <property type="match status" value="1"/>
</dbReference>
<keyword evidence="12" id="KW-0175">Coiled coil</keyword>
<dbReference type="Gene3D" id="1.10.510.10">
    <property type="entry name" value="Transferase(Phosphotransferase) domain 1"/>
    <property type="match status" value="1"/>
</dbReference>
<dbReference type="InterPro" id="IPR008271">
    <property type="entry name" value="Ser/Thr_kinase_AS"/>
</dbReference>
<evidence type="ECO:0000256" key="5">
    <source>
        <dbReference type="ARBA" id="ARBA00022679"/>
    </source>
</evidence>
<dbReference type="InterPro" id="IPR017441">
    <property type="entry name" value="Protein_kinase_ATP_BS"/>
</dbReference>
<accession>A0A9Y3RXK6</accession>
<dbReference type="SUPFAM" id="SSF56112">
    <property type="entry name" value="Protein kinase-like (PK-like)"/>
    <property type="match status" value="1"/>
</dbReference>
<feature type="binding site" evidence="11">
    <location>
        <position position="63"/>
    </location>
    <ligand>
        <name>ATP</name>
        <dbReference type="ChEBI" id="CHEBI:30616"/>
    </ligand>
</feature>
<evidence type="ECO:0000256" key="2">
    <source>
        <dbReference type="ARBA" id="ARBA00012513"/>
    </source>
</evidence>
<comment type="similarity">
    <text evidence="1">Belongs to the protein kinase superfamily. STE Ser/Thr protein kinase family. STE20 subfamily.</text>
</comment>
<dbReference type="Gene3D" id="3.30.200.20">
    <property type="entry name" value="Phosphorylase Kinase, domain 1"/>
    <property type="match status" value="1"/>
</dbReference>
<feature type="coiled-coil region" evidence="12">
    <location>
        <begin position="626"/>
        <end position="767"/>
    </location>
</feature>
<dbReference type="FunFam" id="1.10.510.10:FF:000081">
    <property type="entry name" value="STE20-like serine/threonine-protein kinase"/>
    <property type="match status" value="1"/>
</dbReference>
<evidence type="ECO:0000256" key="13">
    <source>
        <dbReference type="SAM" id="MobiDB-lite"/>
    </source>
</evidence>
<gene>
    <name evidence="16 17" type="primary">LOC102204071</name>
</gene>
<evidence type="ECO:0000313" key="17">
    <source>
        <dbReference type="RefSeq" id="XP_005750199.1"/>
    </source>
</evidence>
<keyword evidence="5" id="KW-0808">Transferase</keyword>
<dbReference type="GO" id="GO:0005524">
    <property type="term" value="F:ATP binding"/>
    <property type="evidence" value="ECO:0007669"/>
    <property type="project" value="UniProtKB-UniRule"/>
</dbReference>
<dbReference type="Pfam" id="PF12474">
    <property type="entry name" value="PKK"/>
    <property type="match status" value="2"/>
</dbReference>
<keyword evidence="3" id="KW-0723">Serine/threonine-protein kinase</keyword>
<feature type="compositionally biased region" description="Acidic residues" evidence="13">
    <location>
        <begin position="313"/>
        <end position="328"/>
    </location>
</feature>
<feature type="coiled-coil region" evidence="12">
    <location>
        <begin position="803"/>
        <end position="837"/>
    </location>
</feature>
<keyword evidence="6 11" id="KW-0547">Nucleotide-binding</keyword>
<dbReference type="GeneID" id="102204071"/>
<evidence type="ECO:0000256" key="6">
    <source>
        <dbReference type="ARBA" id="ARBA00022741"/>
    </source>
</evidence>
<feature type="region of interest" description="Disordered" evidence="13">
    <location>
        <begin position="876"/>
        <end position="897"/>
    </location>
</feature>
<reference evidence="16 17" key="1">
    <citation type="submission" date="2025-04" db="UniProtKB">
        <authorList>
            <consortium name="RefSeq"/>
        </authorList>
    </citation>
    <scope>IDENTIFICATION</scope>
</reference>
<dbReference type="RefSeq" id="XP_005750199.1">
    <property type="nucleotide sequence ID" value="XM_005750142.2"/>
</dbReference>
<dbReference type="RefSeq" id="XP_005750198.1">
    <property type="nucleotide sequence ID" value="XM_005750141.2"/>
</dbReference>
<evidence type="ECO:0000313" key="15">
    <source>
        <dbReference type="Proteomes" id="UP000695023"/>
    </source>
</evidence>
<feature type="compositionally biased region" description="Low complexity" evidence="13">
    <location>
        <begin position="549"/>
        <end position="559"/>
    </location>
</feature>
<dbReference type="SMART" id="SM00220">
    <property type="entry name" value="S_TKc"/>
    <property type="match status" value="1"/>
</dbReference>
<sequence length="1004" mass="116841">MSFFNFRKIFKLGAEKKKKQYEHVRRDENPEEIWEIIGELGDGAFGKVFKAQNKQTGVLAAAKVIDTKTEEELEDYMVEIDILASCDHQNIVKLLDAFYYESKLWILIEFCAGGAVDAVMLELERPLTEPQIRVVCRQTLQALVYLHENKIIHRDLKAGNILLTLDGDVKLADFGVSAKNTKTLQRRDSFIGTPYWMAPEVVMCETSKDRPYDYKADIWSLGVTLIEMAQVEPPNHEMNPMRVLLKIAKADPPTLMQPSRWSPEFSDFLKRCLDKNIDNRWSAMQLLQHSFVSSVADSRPLRELIAEAKAEVTEEIEEHKEEEEEEETEARLGHKRAPSDVSVGSSEDEKIPLSPSSLESVPEKAEPILPLPIPADLPVANHVVSTSFVEEPAAPAPTPTAAEPAEEALNTPVKDEEAEKKPVEEEVPEVPLADITPPESEPETPAKELQQLELAVEDEKEVDTAEDEERSQVTEASQEEKTPITEEANTPPEKEEEEEDRYKHLKVTLTLPDQDNAVLKEEDGEKPTEKDEKTVPDRAKDNKERDSDSGNSSAADNSSVDLNLSISSFLSKAKEAGSVSIQDTKRQKKTLKKTRKFIVDGVEVSVTTSKIITDNDTKNEEMRFLRRQELRELRLLQKEEQRAQQQLSNKLQQQKEQIYRRFEQETTSKKRQYDQEVENLERQQKQTIERLEQEHTSRLRDEAKRIKGEQEKELAKYQNVLKNRKKEEQEFLQKQQQDLDSALKKIIQQHKHELATIERDCLNHKQQLLRAREAAMWELEERHLQEKHQLLKQQLKDQYFMQRHQLLKRHEKEMEQMQRYNQRLIEEMKNKQTQEKARLPKIQRSEAKTRMAMFKKSLRITGAIISPEQEREKVKQFAAQEEKRQKNERLHQQQKHENQMRDLQLQCDANIRELQQLQNEKCHLLIEHETQKLKELDEEHSLELKEWREKLRPRKKALEEEFARKLQEQEVFFKMSGESECLNPSTQTRISKFYPIPSVQSTGF</sequence>
<keyword evidence="7" id="KW-0418">Kinase</keyword>
<dbReference type="PANTHER" id="PTHR46538:SF1">
    <property type="entry name" value="NON-SPECIFIC SERINE_THREONINE PROTEIN KINASE"/>
    <property type="match status" value="1"/>
</dbReference>
<feature type="compositionally biased region" description="Basic and acidic residues" evidence="13">
    <location>
        <begin position="413"/>
        <end position="424"/>
    </location>
</feature>
<feature type="region of interest" description="Disordered" evidence="13">
    <location>
        <begin position="312"/>
        <end position="362"/>
    </location>
</feature>
<evidence type="ECO:0000256" key="3">
    <source>
        <dbReference type="ARBA" id="ARBA00022527"/>
    </source>
</evidence>
<evidence type="ECO:0000256" key="11">
    <source>
        <dbReference type="PROSITE-ProRule" id="PRU10141"/>
    </source>
</evidence>
<dbReference type="GO" id="GO:0004674">
    <property type="term" value="F:protein serine/threonine kinase activity"/>
    <property type="evidence" value="ECO:0007669"/>
    <property type="project" value="UniProtKB-KW"/>
</dbReference>
<feature type="region of interest" description="Disordered" evidence="13">
    <location>
        <begin position="390"/>
        <end position="561"/>
    </location>
</feature>
<dbReference type="InterPro" id="IPR011009">
    <property type="entry name" value="Kinase-like_dom_sf"/>
</dbReference>
<keyword evidence="15" id="KW-1185">Reference proteome</keyword>
<dbReference type="PANTHER" id="PTHR46538">
    <property type="entry name" value="PROTEIN KINASE DOMAIN-CONTAINING PROTEIN"/>
    <property type="match status" value="1"/>
</dbReference>
<protein>
    <recommendedName>
        <fullName evidence="2">non-specific serine/threonine protein kinase</fullName>
        <ecNumber evidence="2">2.7.11.1</ecNumber>
    </recommendedName>
</protein>
<name>A0A9Y3RXK6_9CICH</name>
<evidence type="ECO:0000256" key="1">
    <source>
        <dbReference type="ARBA" id="ARBA00008874"/>
    </source>
</evidence>
<evidence type="ECO:0000256" key="9">
    <source>
        <dbReference type="ARBA" id="ARBA00047899"/>
    </source>
</evidence>
<evidence type="ECO:0000256" key="12">
    <source>
        <dbReference type="SAM" id="Coils"/>
    </source>
</evidence>